<protein>
    <recommendedName>
        <fullName evidence="4">DUF304 domain-containing protein</fullName>
    </recommendedName>
</protein>
<dbReference type="RefSeq" id="WP_272749626.1">
    <property type="nucleotide sequence ID" value="NZ_JAQQKX010000021.1"/>
</dbReference>
<proteinExistence type="predicted"/>
<keyword evidence="1" id="KW-1133">Transmembrane helix</keyword>
<feature type="transmembrane region" description="Helical" evidence="1">
    <location>
        <begin position="43"/>
        <end position="68"/>
    </location>
</feature>
<dbReference type="EMBL" id="JAQQKX010000021">
    <property type="protein sequence ID" value="MDC7685119.1"/>
    <property type="molecule type" value="Genomic_DNA"/>
</dbReference>
<evidence type="ECO:0000256" key="1">
    <source>
        <dbReference type="SAM" id="Phobius"/>
    </source>
</evidence>
<feature type="transmembrane region" description="Helical" evidence="1">
    <location>
        <begin position="12"/>
        <end position="37"/>
    </location>
</feature>
<organism evidence="2 3">
    <name type="scientific">Asticcacaulis aquaticus</name>
    <dbReference type="NCBI Taxonomy" id="2984212"/>
    <lineage>
        <taxon>Bacteria</taxon>
        <taxon>Pseudomonadati</taxon>
        <taxon>Pseudomonadota</taxon>
        <taxon>Alphaproteobacteria</taxon>
        <taxon>Caulobacterales</taxon>
        <taxon>Caulobacteraceae</taxon>
        <taxon>Asticcacaulis</taxon>
    </lineage>
</organism>
<keyword evidence="1" id="KW-0472">Membrane</keyword>
<keyword evidence="1" id="KW-0812">Transmembrane</keyword>
<reference evidence="2 3" key="1">
    <citation type="submission" date="2023-01" db="EMBL/GenBank/DDBJ databases">
        <title>Novel species of the genus Asticcacaulis isolated from rivers.</title>
        <authorList>
            <person name="Lu H."/>
        </authorList>
    </citation>
    <scope>NUCLEOTIDE SEQUENCE [LARGE SCALE GENOMIC DNA]</scope>
    <source>
        <strain evidence="2 3">BYS171W</strain>
    </source>
</reference>
<accession>A0ABT5HYQ4</accession>
<evidence type="ECO:0008006" key="4">
    <source>
        <dbReference type="Google" id="ProtNLM"/>
    </source>
</evidence>
<comment type="caution">
    <text evidence="2">The sequence shown here is derived from an EMBL/GenBank/DDBJ whole genome shotgun (WGS) entry which is preliminary data.</text>
</comment>
<evidence type="ECO:0000313" key="3">
    <source>
        <dbReference type="Proteomes" id="UP001214854"/>
    </source>
</evidence>
<evidence type="ECO:0000313" key="2">
    <source>
        <dbReference type="EMBL" id="MDC7685119.1"/>
    </source>
</evidence>
<gene>
    <name evidence="2" type="ORF">PQU92_17690</name>
</gene>
<sequence>MNDALHTYRFGPLVKTALFVAALLQIVAGIMLIANAYMAGGSVLAQFSGIVMGMIPVAIALFVVPVLWNCQLRVYENRLEYQGVLLNIAIPREDLVAVSAAPKPGFGMFGLTLELVNGPFHRLNLAIMSKNEDRVVNWFETARA</sequence>
<keyword evidence="3" id="KW-1185">Reference proteome</keyword>
<dbReference type="Proteomes" id="UP001214854">
    <property type="component" value="Unassembled WGS sequence"/>
</dbReference>
<name>A0ABT5HYQ4_9CAUL</name>